<evidence type="ECO:0000313" key="7">
    <source>
        <dbReference type="Proteomes" id="UP001218188"/>
    </source>
</evidence>
<keyword evidence="1" id="KW-0479">Metal-binding</keyword>
<keyword evidence="2 4" id="KW-0863">Zinc-finger</keyword>
<dbReference type="EMBL" id="JARJCM010000087">
    <property type="protein sequence ID" value="KAJ7030832.1"/>
    <property type="molecule type" value="Genomic_DNA"/>
</dbReference>
<evidence type="ECO:0000256" key="1">
    <source>
        <dbReference type="ARBA" id="ARBA00022723"/>
    </source>
</evidence>
<accession>A0AAD6WZC0</accession>
<evidence type="ECO:0000259" key="5">
    <source>
        <dbReference type="PROSITE" id="PS50865"/>
    </source>
</evidence>
<keyword evidence="3" id="KW-0862">Zinc</keyword>
<evidence type="ECO:0000256" key="3">
    <source>
        <dbReference type="ARBA" id="ARBA00022833"/>
    </source>
</evidence>
<gene>
    <name evidence="6" type="ORF">C8F04DRAFT_1186476</name>
</gene>
<evidence type="ECO:0000256" key="4">
    <source>
        <dbReference type="PROSITE-ProRule" id="PRU00134"/>
    </source>
</evidence>
<dbReference type="Gene3D" id="6.10.140.2220">
    <property type="match status" value="1"/>
</dbReference>
<organism evidence="6 7">
    <name type="scientific">Mycena alexandri</name>
    <dbReference type="NCBI Taxonomy" id="1745969"/>
    <lineage>
        <taxon>Eukaryota</taxon>
        <taxon>Fungi</taxon>
        <taxon>Dikarya</taxon>
        <taxon>Basidiomycota</taxon>
        <taxon>Agaricomycotina</taxon>
        <taxon>Agaricomycetes</taxon>
        <taxon>Agaricomycetidae</taxon>
        <taxon>Agaricales</taxon>
        <taxon>Marasmiineae</taxon>
        <taxon>Mycenaceae</taxon>
        <taxon>Mycena</taxon>
    </lineage>
</organism>
<evidence type="ECO:0000313" key="6">
    <source>
        <dbReference type="EMBL" id="KAJ7030832.1"/>
    </source>
</evidence>
<proteinExistence type="predicted"/>
<reference evidence="6" key="1">
    <citation type="submission" date="2023-03" db="EMBL/GenBank/DDBJ databases">
        <title>Massive genome expansion in bonnet fungi (Mycena s.s.) driven by repeated elements and novel gene families across ecological guilds.</title>
        <authorList>
            <consortium name="Lawrence Berkeley National Laboratory"/>
            <person name="Harder C.B."/>
            <person name="Miyauchi S."/>
            <person name="Viragh M."/>
            <person name="Kuo A."/>
            <person name="Thoen E."/>
            <person name="Andreopoulos B."/>
            <person name="Lu D."/>
            <person name="Skrede I."/>
            <person name="Drula E."/>
            <person name="Henrissat B."/>
            <person name="Morin E."/>
            <person name="Kohler A."/>
            <person name="Barry K."/>
            <person name="LaButti K."/>
            <person name="Morin E."/>
            <person name="Salamov A."/>
            <person name="Lipzen A."/>
            <person name="Mereny Z."/>
            <person name="Hegedus B."/>
            <person name="Baldrian P."/>
            <person name="Stursova M."/>
            <person name="Weitz H."/>
            <person name="Taylor A."/>
            <person name="Grigoriev I.V."/>
            <person name="Nagy L.G."/>
            <person name="Martin F."/>
            <person name="Kauserud H."/>
        </authorList>
    </citation>
    <scope>NUCLEOTIDE SEQUENCE</scope>
    <source>
        <strain evidence="6">CBHHK200</strain>
    </source>
</reference>
<dbReference type="Proteomes" id="UP001218188">
    <property type="component" value="Unassembled WGS sequence"/>
</dbReference>
<protein>
    <recommendedName>
        <fullName evidence="5">MYND-type domain-containing protein</fullName>
    </recommendedName>
</protein>
<dbReference type="AlphaFoldDB" id="A0AAD6WZC0"/>
<comment type="caution">
    <text evidence="6">The sequence shown here is derived from an EMBL/GenBank/DDBJ whole genome shotgun (WGS) entry which is preliminary data.</text>
</comment>
<dbReference type="GO" id="GO:0008270">
    <property type="term" value="F:zinc ion binding"/>
    <property type="evidence" value="ECO:0007669"/>
    <property type="project" value="UniProtKB-KW"/>
</dbReference>
<dbReference type="Pfam" id="PF01753">
    <property type="entry name" value="zf-MYND"/>
    <property type="match status" value="1"/>
</dbReference>
<dbReference type="SUPFAM" id="SSF144232">
    <property type="entry name" value="HIT/MYND zinc finger-like"/>
    <property type="match status" value="1"/>
</dbReference>
<feature type="domain" description="MYND-type" evidence="5">
    <location>
        <begin position="300"/>
        <end position="336"/>
    </location>
</feature>
<sequence>MKITELVVGPGDYKLLPSTRYSFPTEYERIEERCWGGMSPDSPVLGLCTDLVDTCLVFVFRCEASGRTTLCHVVSGTDLAVFGAQMDYVTAEDSQSQVEILVFRGIAYGDSGNDVPPEILEQDLQWVSQTLDQIRAKRTSCSASVHPKPLGFGVVLVEKSTAEVTLPTPPSAPTAEPVPAFLHCWPSPATDAKYLKEIRRRQVVDEFYCIQSTASFIASSFTRSPCFEVYDGTRRLPIPPSSDDTREIFRIATMHPNFPAFEPIQQSDVDICKRVVSTHEMVGYVKRLADSISVGAPCEAKECRKLSTQKCSKCRGVYYCSRSHQTEHWAEHKTWCKSHQHIPGGMVGARMEAGNNPVVEPGERMPWM</sequence>
<name>A0AAD6WZC0_9AGAR</name>
<dbReference type="InterPro" id="IPR002893">
    <property type="entry name" value="Znf_MYND"/>
</dbReference>
<dbReference type="PROSITE" id="PS50865">
    <property type="entry name" value="ZF_MYND_2"/>
    <property type="match status" value="1"/>
</dbReference>
<evidence type="ECO:0000256" key="2">
    <source>
        <dbReference type="ARBA" id="ARBA00022771"/>
    </source>
</evidence>
<keyword evidence="7" id="KW-1185">Reference proteome</keyword>